<accession>A0A8A1MKV1</accession>
<organism evidence="1 2">
    <name type="scientific">Ajellomyces capsulatus</name>
    <name type="common">Darling's disease fungus</name>
    <name type="synonym">Histoplasma capsulatum</name>
    <dbReference type="NCBI Taxonomy" id="5037"/>
    <lineage>
        <taxon>Eukaryota</taxon>
        <taxon>Fungi</taxon>
        <taxon>Dikarya</taxon>
        <taxon>Ascomycota</taxon>
        <taxon>Pezizomycotina</taxon>
        <taxon>Eurotiomycetes</taxon>
        <taxon>Eurotiomycetidae</taxon>
        <taxon>Onygenales</taxon>
        <taxon>Ajellomycetaceae</taxon>
        <taxon>Histoplasma</taxon>
    </lineage>
</organism>
<dbReference type="VEuPathDB" id="FungiDB:I7I51_06135"/>
<name>A0A8A1MKV1_AJECA</name>
<sequence length="140" mass="15699">MGPKCVSHASVDNVRGREPTVHCEVEQQTTLAYFGSIFCMPHTFTALPARMFQGSDRSPAVDQAGWRFAGSKWRFVVHWLASYRTCGPYRVRLEVDIDSASRLADICLDGAPGHEGWIREPVCLNWIEPAFPWLAAAFVD</sequence>
<protein>
    <submittedName>
        <fullName evidence="1">Uncharacterized protein</fullName>
    </submittedName>
</protein>
<proteinExistence type="predicted"/>
<evidence type="ECO:0000313" key="2">
    <source>
        <dbReference type="Proteomes" id="UP000663671"/>
    </source>
</evidence>
<reference evidence="1" key="1">
    <citation type="submission" date="2021-01" db="EMBL/GenBank/DDBJ databases">
        <title>Chromosome-level genome assembly of a human fungal pathogen reveals clustering of transcriptionally co-regulated genes.</title>
        <authorList>
            <person name="Voorhies M."/>
            <person name="Cohen S."/>
            <person name="Shea T.P."/>
            <person name="Petrus S."/>
            <person name="Munoz J.F."/>
            <person name="Poplawski S."/>
            <person name="Goldman W.E."/>
            <person name="Michael T."/>
            <person name="Cuomo C.A."/>
            <person name="Sil A."/>
            <person name="Beyhan S."/>
        </authorList>
    </citation>
    <scope>NUCLEOTIDE SEQUENCE</scope>
    <source>
        <strain evidence="1">WU24</strain>
    </source>
</reference>
<dbReference type="EMBL" id="CP069115">
    <property type="protein sequence ID" value="QSS65293.1"/>
    <property type="molecule type" value="Genomic_DNA"/>
</dbReference>
<dbReference type="Proteomes" id="UP000663671">
    <property type="component" value="Chromosome 3"/>
</dbReference>
<gene>
    <name evidence="1" type="ORF">I7I51_06135</name>
</gene>
<evidence type="ECO:0000313" key="1">
    <source>
        <dbReference type="EMBL" id="QSS65293.1"/>
    </source>
</evidence>
<dbReference type="AlphaFoldDB" id="A0A8A1MKV1"/>